<accession>A0A142NM10</accession>
<dbReference type="Proteomes" id="UP000075950">
    <property type="component" value="Chromosome"/>
</dbReference>
<dbReference type="KEGG" id="bly:A2T55_08590"/>
<dbReference type="PANTHER" id="PTHR40078">
    <property type="entry name" value="INTEGRAL MEMBRANE PROTEIN-RELATED"/>
    <property type="match status" value="1"/>
</dbReference>
<keyword evidence="1" id="KW-0472">Membrane</keyword>
<dbReference type="PANTHER" id="PTHR40078:SF1">
    <property type="entry name" value="INTEGRAL MEMBRANE PROTEIN"/>
    <property type="match status" value="1"/>
</dbReference>
<dbReference type="AlphaFoldDB" id="A0A142NM10"/>
<dbReference type="InterPro" id="IPR038750">
    <property type="entry name" value="YczE/YyaS-like"/>
</dbReference>
<keyword evidence="1" id="KW-1133">Transmembrane helix</keyword>
<dbReference type="Pfam" id="PF19700">
    <property type="entry name" value="DUF6198"/>
    <property type="match status" value="1"/>
</dbReference>
<evidence type="ECO:0000313" key="2">
    <source>
        <dbReference type="EMBL" id="AMT93827.1"/>
    </source>
</evidence>
<feature type="transmembrane region" description="Helical" evidence="1">
    <location>
        <begin position="32"/>
        <end position="54"/>
    </location>
</feature>
<gene>
    <name evidence="2" type="ORF">A2T55_08590</name>
</gene>
<name>A0A142NM10_BRELN</name>
<dbReference type="RefSeq" id="WP_062861593.1">
    <property type="nucleotide sequence ID" value="NZ_CP014869.1"/>
</dbReference>
<keyword evidence="1" id="KW-0812">Transmembrane</keyword>
<dbReference type="EMBL" id="CP014869">
    <property type="protein sequence ID" value="AMT93827.1"/>
    <property type="molecule type" value="Genomic_DNA"/>
</dbReference>
<organism evidence="2 3">
    <name type="scientific">Brevibacterium linens</name>
    <dbReference type="NCBI Taxonomy" id="1703"/>
    <lineage>
        <taxon>Bacteria</taxon>
        <taxon>Bacillati</taxon>
        <taxon>Actinomycetota</taxon>
        <taxon>Actinomycetes</taxon>
        <taxon>Micrococcales</taxon>
        <taxon>Brevibacteriaceae</taxon>
        <taxon>Brevibacterium</taxon>
    </lineage>
</organism>
<evidence type="ECO:0008006" key="4">
    <source>
        <dbReference type="Google" id="ProtNLM"/>
    </source>
</evidence>
<evidence type="ECO:0000256" key="1">
    <source>
        <dbReference type="SAM" id="Phobius"/>
    </source>
</evidence>
<evidence type="ECO:0000313" key="3">
    <source>
        <dbReference type="Proteomes" id="UP000075950"/>
    </source>
</evidence>
<sequence length="231" mass="24847">MTKMRAPKRQLANVGPIEQLRGGRLWRRLPQLILGLYLFGASMAMMVNAGLGMMPWDVLHSGIQNHVPLTFGTIITILAFVVLLIWIPLRQQPGIGTILNALLIGPSLDLTRLFLPRPEELGWNIALMVTGVVLNGAASAMYIGSQFGPGPRDGLMTGISRVTGRSIRLVRTLIEVSVVAVGWLLGGVVGVGTLLYALGIGPITQALLPVFTVDLRPRSKPTTTAEDAPED</sequence>
<proteinExistence type="predicted"/>
<feature type="transmembrane region" description="Helical" evidence="1">
    <location>
        <begin position="121"/>
        <end position="143"/>
    </location>
</feature>
<protein>
    <recommendedName>
        <fullName evidence="4">Membrane protein YczE</fullName>
    </recommendedName>
</protein>
<feature type="transmembrane region" description="Helical" evidence="1">
    <location>
        <begin position="66"/>
        <end position="87"/>
    </location>
</feature>
<reference evidence="3" key="1">
    <citation type="submission" date="2016-03" db="EMBL/GenBank/DDBJ databases">
        <authorList>
            <person name="Ploux O."/>
        </authorList>
    </citation>
    <scope>NUCLEOTIDE SEQUENCE [LARGE SCALE GENOMIC DNA]</scope>
    <source>
        <strain evidence="3">BS258</strain>
    </source>
</reference>